<sequence>MTLNALFDDFPPFPRTLNGVIVSQAFGRLQCLFCDAQGDEAVNVTLDFENVNTSDFENVNIGDEVVKDNDEPNLGMDCSEAAVVRVKTLHISSPIFIFIINSSHIRFISYC</sequence>
<dbReference type="Proteomes" id="UP000002051">
    <property type="component" value="Chromosome 2"/>
</dbReference>
<accession>G7IJW5</accession>
<reference evidence="1 3" key="1">
    <citation type="journal article" date="2011" name="Nature">
        <title>The Medicago genome provides insight into the evolution of rhizobial symbioses.</title>
        <authorList>
            <person name="Young N.D."/>
            <person name="Debelle F."/>
            <person name="Oldroyd G.E."/>
            <person name="Geurts R."/>
            <person name="Cannon S.B."/>
            <person name="Udvardi M.K."/>
            <person name="Benedito V.A."/>
            <person name="Mayer K.F."/>
            <person name="Gouzy J."/>
            <person name="Schoof H."/>
            <person name="Van de Peer Y."/>
            <person name="Proost S."/>
            <person name="Cook D.R."/>
            <person name="Meyers B.C."/>
            <person name="Spannagl M."/>
            <person name="Cheung F."/>
            <person name="De Mita S."/>
            <person name="Krishnakumar V."/>
            <person name="Gundlach H."/>
            <person name="Zhou S."/>
            <person name="Mudge J."/>
            <person name="Bharti A.K."/>
            <person name="Murray J.D."/>
            <person name="Naoumkina M.A."/>
            <person name="Rosen B."/>
            <person name="Silverstein K.A."/>
            <person name="Tang H."/>
            <person name="Rombauts S."/>
            <person name="Zhao P.X."/>
            <person name="Zhou P."/>
            <person name="Barbe V."/>
            <person name="Bardou P."/>
            <person name="Bechner M."/>
            <person name="Bellec A."/>
            <person name="Berger A."/>
            <person name="Berges H."/>
            <person name="Bidwell S."/>
            <person name="Bisseling T."/>
            <person name="Choisne N."/>
            <person name="Couloux A."/>
            <person name="Denny R."/>
            <person name="Deshpande S."/>
            <person name="Dai X."/>
            <person name="Doyle J.J."/>
            <person name="Dudez A.M."/>
            <person name="Farmer A.D."/>
            <person name="Fouteau S."/>
            <person name="Franken C."/>
            <person name="Gibelin C."/>
            <person name="Gish J."/>
            <person name="Goldstein S."/>
            <person name="Gonzalez A.J."/>
            <person name="Green P.J."/>
            <person name="Hallab A."/>
            <person name="Hartog M."/>
            <person name="Hua A."/>
            <person name="Humphray S.J."/>
            <person name="Jeong D.H."/>
            <person name="Jing Y."/>
            <person name="Jocker A."/>
            <person name="Kenton S.M."/>
            <person name="Kim D.J."/>
            <person name="Klee K."/>
            <person name="Lai H."/>
            <person name="Lang C."/>
            <person name="Lin S."/>
            <person name="Macmil S.L."/>
            <person name="Magdelenat G."/>
            <person name="Matthews L."/>
            <person name="McCorrison J."/>
            <person name="Monaghan E.L."/>
            <person name="Mun J.H."/>
            <person name="Najar F.Z."/>
            <person name="Nicholson C."/>
            <person name="Noirot C."/>
            <person name="O'Bleness M."/>
            <person name="Paule C.R."/>
            <person name="Poulain J."/>
            <person name="Prion F."/>
            <person name="Qin B."/>
            <person name="Qu C."/>
            <person name="Retzel E.F."/>
            <person name="Riddle C."/>
            <person name="Sallet E."/>
            <person name="Samain S."/>
            <person name="Samson N."/>
            <person name="Sanders I."/>
            <person name="Saurat O."/>
            <person name="Scarpelli C."/>
            <person name="Schiex T."/>
            <person name="Segurens B."/>
            <person name="Severin A.J."/>
            <person name="Sherrier D.J."/>
            <person name="Shi R."/>
            <person name="Sims S."/>
            <person name="Singer S.R."/>
            <person name="Sinharoy S."/>
            <person name="Sterck L."/>
            <person name="Viollet A."/>
            <person name="Wang B.B."/>
            <person name="Wang K."/>
            <person name="Wang M."/>
            <person name="Wang X."/>
            <person name="Warfsmann J."/>
            <person name="Weissenbach J."/>
            <person name="White D.D."/>
            <person name="White J.D."/>
            <person name="Wiley G.B."/>
            <person name="Wincker P."/>
            <person name="Xing Y."/>
            <person name="Yang L."/>
            <person name="Yao Z."/>
            <person name="Ying F."/>
            <person name="Zhai J."/>
            <person name="Zhou L."/>
            <person name="Zuber A."/>
            <person name="Denarie J."/>
            <person name="Dixon R.A."/>
            <person name="May G.D."/>
            <person name="Schwartz D.C."/>
            <person name="Rogers J."/>
            <person name="Quetier F."/>
            <person name="Town C.D."/>
            <person name="Roe B.A."/>
        </authorList>
    </citation>
    <scope>NUCLEOTIDE SEQUENCE [LARGE SCALE GENOMIC DNA]</scope>
    <source>
        <strain evidence="1">A17</strain>
        <strain evidence="2 3">cv. Jemalong A17</strain>
    </source>
</reference>
<dbReference type="HOGENOM" id="CLU_2162135_0_0_1"/>
<dbReference type="EMBL" id="CM001218">
    <property type="protein sequence ID" value="AES63303.1"/>
    <property type="molecule type" value="Genomic_DNA"/>
</dbReference>
<reference evidence="2" key="3">
    <citation type="submission" date="2015-04" db="UniProtKB">
        <authorList>
            <consortium name="EnsemblPlants"/>
        </authorList>
    </citation>
    <scope>IDENTIFICATION</scope>
    <source>
        <strain evidence="2">cv. Jemalong A17</strain>
    </source>
</reference>
<proteinExistence type="predicted"/>
<dbReference type="PaxDb" id="3880-AES63303"/>
<protein>
    <submittedName>
        <fullName evidence="1 2">Uncharacterized protein</fullName>
    </submittedName>
</protein>
<organism evidence="1 3">
    <name type="scientific">Medicago truncatula</name>
    <name type="common">Barrel medic</name>
    <name type="synonym">Medicago tribuloides</name>
    <dbReference type="NCBI Taxonomy" id="3880"/>
    <lineage>
        <taxon>Eukaryota</taxon>
        <taxon>Viridiplantae</taxon>
        <taxon>Streptophyta</taxon>
        <taxon>Embryophyta</taxon>
        <taxon>Tracheophyta</taxon>
        <taxon>Spermatophyta</taxon>
        <taxon>Magnoliopsida</taxon>
        <taxon>eudicotyledons</taxon>
        <taxon>Gunneridae</taxon>
        <taxon>Pentapetalae</taxon>
        <taxon>rosids</taxon>
        <taxon>fabids</taxon>
        <taxon>Fabales</taxon>
        <taxon>Fabaceae</taxon>
        <taxon>Papilionoideae</taxon>
        <taxon>50 kb inversion clade</taxon>
        <taxon>NPAAA clade</taxon>
        <taxon>Hologalegina</taxon>
        <taxon>IRL clade</taxon>
        <taxon>Trifolieae</taxon>
        <taxon>Medicago</taxon>
    </lineage>
</organism>
<gene>
    <name evidence="1" type="ordered locus">MTR_2g007270</name>
</gene>
<dbReference type="EnsemblPlants" id="AES63303">
    <property type="protein sequence ID" value="AES63303"/>
    <property type="gene ID" value="MTR_2g007270"/>
</dbReference>
<dbReference type="AlphaFoldDB" id="G7IJW5"/>
<evidence type="ECO:0000313" key="2">
    <source>
        <dbReference type="EnsemblPlants" id="AES63303"/>
    </source>
</evidence>
<evidence type="ECO:0000313" key="3">
    <source>
        <dbReference type="Proteomes" id="UP000002051"/>
    </source>
</evidence>
<name>G7IJW5_MEDTR</name>
<reference evidence="1 3" key="2">
    <citation type="journal article" date="2014" name="BMC Genomics">
        <title>An improved genome release (version Mt4.0) for the model legume Medicago truncatula.</title>
        <authorList>
            <person name="Tang H."/>
            <person name="Krishnakumar V."/>
            <person name="Bidwell S."/>
            <person name="Rosen B."/>
            <person name="Chan A."/>
            <person name="Zhou S."/>
            <person name="Gentzbittel L."/>
            <person name="Childs K.L."/>
            <person name="Yandell M."/>
            <person name="Gundlach H."/>
            <person name="Mayer K.F."/>
            <person name="Schwartz D.C."/>
            <person name="Town C.D."/>
        </authorList>
    </citation>
    <scope>GENOME REANNOTATION</scope>
    <source>
        <strain evidence="2 3">cv. Jemalong A17</strain>
    </source>
</reference>
<keyword evidence="3" id="KW-1185">Reference proteome</keyword>
<evidence type="ECO:0000313" key="1">
    <source>
        <dbReference type="EMBL" id="AES63303.1"/>
    </source>
</evidence>